<evidence type="ECO:0000313" key="3">
    <source>
        <dbReference type="Proteomes" id="UP001165685"/>
    </source>
</evidence>
<accession>A0ABT4TT23</accession>
<comment type="caution">
    <text evidence="2">The sequence shown here is derived from an EMBL/GenBank/DDBJ whole genome shotgun (WGS) entry which is preliminary data.</text>
</comment>
<evidence type="ECO:0000256" key="1">
    <source>
        <dbReference type="SAM" id="MobiDB-lite"/>
    </source>
</evidence>
<dbReference type="Proteomes" id="UP001165685">
    <property type="component" value="Unassembled WGS sequence"/>
</dbReference>
<evidence type="ECO:0008006" key="4">
    <source>
        <dbReference type="Google" id="ProtNLM"/>
    </source>
</evidence>
<organism evidence="2 3">
    <name type="scientific">Nocardiopsis suaedae</name>
    <dbReference type="NCBI Taxonomy" id="3018444"/>
    <lineage>
        <taxon>Bacteria</taxon>
        <taxon>Bacillati</taxon>
        <taxon>Actinomycetota</taxon>
        <taxon>Actinomycetes</taxon>
        <taxon>Streptosporangiales</taxon>
        <taxon>Nocardiopsidaceae</taxon>
        <taxon>Nocardiopsis</taxon>
    </lineage>
</organism>
<name>A0ABT4TT23_9ACTN</name>
<dbReference type="RefSeq" id="WP_270679927.1">
    <property type="nucleotide sequence ID" value="NZ_JAQFWP010000051.1"/>
</dbReference>
<reference evidence="2" key="1">
    <citation type="submission" date="2023-01" db="EMBL/GenBank/DDBJ databases">
        <title>Draft genome sequence of Nocardiopsis sp. LSu2-4 isolated from halophytes.</title>
        <authorList>
            <person name="Duangmal K."/>
            <person name="Chantavorakit T."/>
        </authorList>
    </citation>
    <scope>NUCLEOTIDE SEQUENCE</scope>
    <source>
        <strain evidence="2">LSu2-4</strain>
    </source>
</reference>
<proteinExistence type="predicted"/>
<gene>
    <name evidence="2" type="ORF">O4U47_22515</name>
</gene>
<evidence type="ECO:0000313" key="2">
    <source>
        <dbReference type="EMBL" id="MDA2807297.1"/>
    </source>
</evidence>
<keyword evidence="3" id="KW-1185">Reference proteome</keyword>
<feature type="region of interest" description="Disordered" evidence="1">
    <location>
        <begin position="355"/>
        <end position="384"/>
    </location>
</feature>
<dbReference type="EMBL" id="JAQFWP010000051">
    <property type="protein sequence ID" value="MDA2807297.1"/>
    <property type="molecule type" value="Genomic_DNA"/>
</dbReference>
<protein>
    <recommendedName>
        <fullName evidence="4">tRNA-guanine transglycosylase</fullName>
    </recommendedName>
</protein>
<sequence>MPLLPSGAPASGTVPPALDGHVLLQVKTTGPAPLGDVSPVDGGLVFCGRRAADNAAEALREDGFTGPVLIDPSAYERHVATPERPFVTGQGSLLAEDGLQEELERQRERKATVALTPTAFLKAGDRASLEAVAERASDLGGDDVLLALPLDMDWLRGSRHHDLIALLPRIALPKALILCAPRDPLSSMSAARNLREVISSAPGIGLLRSDLAALDAMVHGAGFAAVGDSASARHGPVPGGRGAPRPRRDPAVLFPRALSYHYGETLATAFEGATEVPRCHCAPCREWGAAHGTADGLRPLTSFTDSADRADAHRHNHAAWSMIWDYVMAAPDENEAARRWGLCCERALPTLSAANEAAGRPGNPLKPPPALRVWAASRGRSRRR</sequence>